<dbReference type="Gene3D" id="3.60.9.10">
    <property type="entry name" value="Aldehyde ferredoxin oxidoreductase, N-terminal domain"/>
    <property type="match status" value="1"/>
</dbReference>
<dbReference type="SUPFAM" id="SSF48310">
    <property type="entry name" value="Aldehyde ferredoxin oxidoreductase, C-terminal domains"/>
    <property type="match status" value="1"/>
</dbReference>
<name>A0A0F9TSI2_9ZZZZ</name>
<dbReference type="Gene3D" id="1.10.569.10">
    <property type="entry name" value="Aldehyde Ferredoxin Oxidoreductase Protein, subunit A, domain 2"/>
    <property type="match status" value="1"/>
</dbReference>
<keyword evidence="4" id="KW-0479">Metal-binding</keyword>
<dbReference type="Pfam" id="PF02730">
    <property type="entry name" value="AFOR_N"/>
    <property type="match status" value="1"/>
</dbReference>
<evidence type="ECO:0000256" key="4">
    <source>
        <dbReference type="ARBA" id="ARBA00022723"/>
    </source>
</evidence>
<comment type="similarity">
    <text evidence="2">Belongs to the AOR/FOR family.</text>
</comment>
<comment type="cofactor">
    <cofactor evidence="8">
        <name>tungstopterin</name>
        <dbReference type="ChEBI" id="CHEBI:30402"/>
    </cofactor>
</comment>
<evidence type="ECO:0000256" key="6">
    <source>
        <dbReference type="ARBA" id="ARBA00023004"/>
    </source>
</evidence>
<dbReference type="GO" id="GO:0016625">
    <property type="term" value="F:oxidoreductase activity, acting on the aldehyde or oxo group of donors, iron-sulfur protein as acceptor"/>
    <property type="evidence" value="ECO:0007669"/>
    <property type="project" value="InterPro"/>
</dbReference>
<evidence type="ECO:0000256" key="8">
    <source>
        <dbReference type="ARBA" id="ARBA00049934"/>
    </source>
</evidence>
<evidence type="ECO:0000259" key="9">
    <source>
        <dbReference type="SMART" id="SM00790"/>
    </source>
</evidence>
<evidence type="ECO:0000256" key="5">
    <source>
        <dbReference type="ARBA" id="ARBA00023002"/>
    </source>
</evidence>
<feature type="domain" description="Aldehyde ferredoxin oxidoreductase N-terminal" evidence="9">
    <location>
        <begin position="5"/>
        <end position="207"/>
    </location>
</feature>
<accession>A0A0F9TSI2</accession>
<protein>
    <recommendedName>
        <fullName evidence="9">Aldehyde ferredoxin oxidoreductase N-terminal domain-containing protein</fullName>
    </recommendedName>
</protein>
<dbReference type="Pfam" id="PF01314">
    <property type="entry name" value="AFOR_C"/>
    <property type="match status" value="1"/>
</dbReference>
<dbReference type="EMBL" id="LAZR01001034">
    <property type="protein sequence ID" value="KKN52091.1"/>
    <property type="molecule type" value="Genomic_DNA"/>
</dbReference>
<keyword evidence="3" id="KW-0004">4Fe-4S</keyword>
<evidence type="ECO:0000313" key="10">
    <source>
        <dbReference type="EMBL" id="KKN52091.1"/>
    </source>
</evidence>
<dbReference type="SUPFAM" id="SSF56228">
    <property type="entry name" value="Aldehyde ferredoxin oxidoreductase, N-terminal domain"/>
    <property type="match status" value="1"/>
</dbReference>
<dbReference type="Gene3D" id="1.10.599.10">
    <property type="entry name" value="Aldehyde Ferredoxin Oxidoreductase Protein, subunit A, domain 3"/>
    <property type="match status" value="1"/>
</dbReference>
<dbReference type="InterPro" id="IPR013984">
    <property type="entry name" value="Ald_Fedxn_OxRdtase_dom2"/>
</dbReference>
<dbReference type="InterPro" id="IPR036021">
    <property type="entry name" value="Tungsten_al_ferr_oxy-like_C"/>
</dbReference>
<evidence type="ECO:0000256" key="7">
    <source>
        <dbReference type="ARBA" id="ARBA00023014"/>
    </source>
</evidence>
<dbReference type="AlphaFoldDB" id="A0A0F9TSI2"/>
<dbReference type="InterPro" id="IPR051919">
    <property type="entry name" value="W-dependent_AOR"/>
</dbReference>
<evidence type="ECO:0000256" key="3">
    <source>
        <dbReference type="ARBA" id="ARBA00022485"/>
    </source>
</evidence>
<evidence type="ECO:0000256" key="2">
    <source>
        <dbReference type="ARBA" id="ARBA00011032"/>
    </source>
</evidence>
<dbReference type="GO" id="GO:0046872">
    <property type="term" value="F:metal ion binding"/>
    <property type="evidence" value="ECO:0007669"/>
    <property type="project" value="UniProtKB-KW"/>
</dbReference>
<dbReference type="PANTHER" id="PTHR30038:SF7">
    <property type="entry name" value="TUNGSTEN-CONTAINING GLYCERALDEHYDE-3-PHOSPHATE:FERREDOXIN OXIDOREDUCTASE"/>
    <property type="match status" value="1"/>
</dbReference>
<keyword evidence="7" id="KW-0411">Iron-sulfur</keyword>
<dbReference type="PANTHER" id="PTHR30038">
    <property type="entry name" value="ALDEHYDE FERREDOXIN OXIDOREDUCTASE"/>
    <property type="match status" value="1"/>
</dbReference>
<dbReference type="SMART" id="SM00790">
    <property type="entry name" value="AFOR_N"/>
    <property type="match status" value="1"/>
</dbReference>
<dbReference type="InterPro" id="IPR001203">
    <property type="entry name" value="OxRdtase_Ald_Fedxn_C"/>
</dbReference>
<dbReference type="InterPro" id="IPR013985">
    <property type="entry name" value="Ald_Fedxn_OxRdtase_dom3"/>
</dbReference>
<keyword evidence="5" id="KW-0560">Oxidoreductase</keyword>
<comment type="cofactor">
    <cofactor evidence="1">
        <name>[4Fe-4S] cluster</name>
        <dbReference type="ChEBI" id="CHEBI:49883"/>
    </cofactor>
</comment>
<evidence type="ECO:0000256" key="1">
    <source>
        <dbReference type="ARBA" id="ARBA00001966"/>
    </source>
</evidence>
<proteinExistence type="inferred from homology"/>
<keyword evidence="6" id="KW-0408">Iron</keyword>
<dbReference type="InterPro" id="IPR013983">
    <property type="entry name" value="Ald_Fedxn_OxRdtase_N"/>
</dbReference>
<organism evidence="10">
    <name type="scientific">marine sediment metagenome</name>
    <dbReference type="NCBI Taxonomy" id="412755"/>
    <lineage>
        <taxon>unclassified sequences</taxon>
        <taxon>metagenomes</taxon>
        <taxon>ecological metagenomes</taxon>
    </lineage>
</organism>
<gene>
    <name evidence="10" type="ORF">LCGC14_0616100</name>
</gene>
<dbReference type="GO" id="GO:0051539">
    <property type="term" value="F:4 iron, 4 sulfur cluster binding"/>
    <property type="evidence" value="ECO:0007669"/>
    <property type="project" value="UniProtKB-KW"/>
</dbReference>
<dbReference type="GO" id="GO:0009055">
    <property type="term" value="F:electron transfer activity"/>
    <property type="evidence" value="ECO:0007669"/>
    <property type="project" value="InterPro"/>
</dbReference>
<comment type="caution">
    <text evidence="10">The sequence shown here is derived from an EMBL/GenBank/DDBJ whole genome shotgun (WGS) entry which is preliminary data.</text>
</comment>
<dbReference type="InterPro" id="IPR036503">
    <property type="entry name" value="Ald_Fedxn_OxRdtase_N_sf"/>
</dbReference>
<reference evidence="10" key="1">
    <citation type="journal article" date="2015" name="Nature">
        <title>Complex archaea that bridge the gap between prokaryotes and eukaryotes.</title>
        <authorList>
            <person name="Spang A."/>
            <person name="Saw J.H."/>
            <person name="Jorgensen S.L."/>
            <person name="Zaremba-Niedzwiedzka K."/>
            <person name="Martijn J."/>
            <person name="Lind A.E."/>
            <person name="van Eijk R."/>
            <person name="Schleper C."/>
            <person name="Guy L."/>
            <person name="Ettema T.J."/>
        </authorList>
    </citation>
    <scope>NUCLEOTIDE SEQUENCE</scope>
</reference>
<sequence>MKTGFFGKVLWVNLTEEIFQEELIDKEIYQNYLGGYGLAVKLIYEAMPSGLDPLSSESIFGFFPGLLTGTAAPFSGRYMVAGKSPLTGTWGDSNSGGTFGPEIKKCGYDAILFTGAANSPKYVSIIEGKKEVLDASDIWGMDIIEAENKLKEKYGKFIKTAGIGQAGEKLSRISGIANDKGRIAARSGIGAVMGSKNLKSLVLKGNNKIPIQNKVKFLELIKEYNENGTNGEPNRLIASILKKVPNMAKTIRRLRIGFSGPPKMIKRIYRSFGTSVGNTISAETNDSPIKNWNGIGMYDFPFKKSKNLSATQIQKYKIRDYGCFSCLVQCGAILKVPELNLEETYLPEYETCCAFGALLLNNDLLSIFEINDLCNRAAIDTISTGSTIAFAIECFEKGLINVKDTNGLELTWGNSEAIVKLVKLIINREGFGDILADGSKIAAEKLGNGCEEYSMTSLGSELAMHNPRIFSSLAFTYNYDPTPGRHTAASIDFIDIGPINKFQKGFKLPFGWKRDEKRKQKGQMLISSFHQVLNSVGLCMFATLFGSYPFSDLINALTGWDNSVDDFIKIGLRIQTLRQSFTLREGIDIANNKLPDRVIGHPPDKRGPTKGITVEYEDFYKGYCREMGWNPENGYPLKETLKNLDLEFVIEDLY</sequence>